<gene>
    <name evidence="1" type="ORF">GCM10008960_40120</name>
</gene>
<dbReference type="EMBL" id="BMQN01000026">
    <property type="protein sequence ID" value="GGS09852.1"/>
    <property type="molecule type" value="Genomic_DNA"/>
</dbReference>
<evidence type="ECO:0000313" key="1">
    <source>
        <dbReference type="EMBL" id="GGS09852.1"/>
    </source>
</evidence>
<keyword evidence="2" id="KW-1185">Reference proteome</keyword>
<comment type="caution">
    <text evidence="1">The sequence shown here is derived from an EMBL/GenBank/DDBJ whole genome shotgun (WGS) entry which is preliminary data.</text>
</comment>
<name>A0ABQ2S936_9DEIO</name>
<dbReference type="RefSeq" id="WP_189074893.1">
    <property type="nucleotide sequence ID" value="NZ_BMQN01000026.1"/>
</dbReference>
<sequence length="113" mass="12395">MNGSLTGLLLLATSLGVASVTCWRHCATPTGRVLPGLLTLAYYMALWFWPHPAIKAAEIGGPPPAVEEQLRLVLLGLAMIVTTAKLSWRITQGCERERALERRVRELEGRSVD</sequence>
<accession>A0ABQ2S936</accession>
<dbReference type="Proteomes" id="UP000644548">
    <property type="component" value="Unassembled WGS sequence"/>
</dbReference>
<proteinExistence type="predicted"/>
<evidence type="ECO:0008006" key="3">
    <source>
        <dbReference type="Google" id="ProtNLM"/>
    </source>
</evidence>
<evidence type="ECO:0000313" key="2">
    <source>
        <dbReference type="Proteomes" id="UP000644548"/>
    </source>
</evidence>
<protein>
    <recommendedName>
        <fullName evidence="3">Dolichol-phosphate mannosyltransferase subunit 3</fullName>
    </recommendedName>
</protein>
<reference evidence="2" key="1">
    <citation type="journal article" date="2019" name="Int. J. Syst. Evol. Microbiol.">
        <title>The Global Catalogue of Microorganisms (GCM) 10K type strain sequencing project: providing services to taxonomists for standard genome sequencing and annotation.</title>
        <authorList>
            <consortium name="The Broad Institute Genomics Platform"/>
            <consortium name="The Broad Institute Genome Sequencing Center for Infectious Disease"/>
            <person name="Wu L."/>
            <person name="Ma J."/>
        </authorList>
    </citation>
    <scope>NUCLEOTIDE SEQUENCE [LARGE SCALE GENOMIC DNA]</scope>
    <source>
        <strain evidence="2">JCM 31405</strain>
    </source>
</reference>
<organism evidence="1 2">
    <name type="scientific">Deinococcus sedimenti</name>
    <dbReference type="NCBI Taxonomy" id="1867090"/>
    <lineage>
        <taxon>Bacteria</taxon>
        <taxon>Thermotogati</taxon>
        <taxon>Deinococcota</taxon>
        <taxon>Deinococci</taxon>
        <taxon>Deinococcales</taxon>
        <taxon>Deinococcaceae</taxon>
        <taxon>Deinococcus</taxon>
    </lineage>
</organism>